<feature type="chain" id="PRO_5026710193" evidence="3">
    <location>
        <begin position="20"/>
        <end position="991"/>
    </location>
</feature>
<feature type="domain" description="Pectate lyase" evidence="5">
    <location>
        <begin position="39"/>
        <end position="275"/>
    </location>
</feature>
<dbReference type="GO" id="GO:0005576">
    <property type="term" value="C:extracellular region"/>
    <property type="evidence" value="ECO:0007669"/>
    <property type="project" value="UniProtKB-SubCell"/>
</dbReference>
<dbReference type="InterPro" id="IPR013783">
    <property type="entry name" value="Ig-like_fold"/>
</dbReference>
<dbReference type="GO" id="GO:0016798">
    <property type="term" value="F:hydrolase activity, acting on glycosyl bonds"/>
    <property type="evidence" value="ECO:0007669"/>
    <property type="project" value="UniProtKB-KW"/>
</dbReference>
<keyword evidence="1 2" id="KW-0456">Lyase</keyword>
<organism evidence="6 7">
    <name type="scientific">Cytophaga hutchinsonii (strain ATCC 33406 / DSM 1761 / CIP 103989 / NBRC 15051 / NCIMB 9469 / D465)</name>
    <dbReference type="NCBI Taxonomy" id="269798"/>
    <lineage>
        <taxon>Bacteria</taxon>
        <taxon>Pseudomonadati</taxon>
        <taxon>Bacteroidota</taxon>
        <taxon>Cytophagia</taxon>
        <taxon>Cytophagales</taxon>
        <taxon>Cytophagaceae</taxon>
        <taxon>Cytophaga</taxon>
    </lineage>
</organism>
<keyword evidence="3" id="KW-0732">Signal</keyword>
<reference evidence="6 7" key="1">
    <citation type="journal article" date="2007" name="Appl. Environ. Microbiol.">
        <title>Genome sequence of the cellulolytic gliding bacterium Cytophaga hutchinsonii.</title>
        <authorList>
            <person name="Xie G."/>
            <person name="Bruce D.C."/>
            <person name="Challacombe J.F."/>
            <person name="Chertkov O."/>
            <person name="Detter J.C."/>
            <person name="Gilna P."/>
            <person name="Han C.S."/>
            <person name="Lucas S."/>
            <person name="Misra M."/>
            <person name="Myers G.L."/>
            <person name="Richardson P."/>
            <person name="Tapia R."/>
            <person name="Thayer N."/>
            <person name="Thompson L.S."/>
            <person name="Brettin T.S."/>
            <person name="Henrissat B."/>
            <person name="Wilson D.B."/>
            <person name="McBride M.J."/>
        </authorList>
    </citation>
    <scope>NUCLEOTIDE SEQUENCE [LARGE SCALE GENOMIC DNA]</scope>
    <source>
        <strain evidence="7">ATCC 33406 / DSM 1761 / CIP 103989 / NBRC 15051 / NCIMB 9469 / D465</strain>
    </source>
</reference>
<dbReference type="InterPro" id="IPR011050">
    <property type="entry name" value="Pectin_lyase_fold/virulence"/>
</dbReference>
<dbReference type="SUPFAM" id="SSF49299">
    <property type="entry name" value="PKD domain"/>
    <property type="match status" value="1"/>
</dbReference>
<dbReference type="SMART" id="SM00656">
    <property type="entry name" value="Amb_all"/>
    <property type="match status" value="1"/>
</dbReference>
<comment type="subcellular location">
    <subcellularLocation>
        <location evidence="2">Secreted</location>
    </subcellularLocation>
</comment>
<evidence type="ECO:0000256" key="3">
    <source>
        <dbReference type="SAM" id="SignalP"/>
    </source>
</evidence>
<dbReference type="InterPro" id="IPR012334">
    <property type="entry name" value="Pectin_lyas_fold"/>
</dbReference>
<keyword evidence="2" id="KW-0964">Secreted</keyword>
<dbReference type="AlphaFoldDB" id="A0A6N4SQ18"/>
<dbReference type="RefSeq" id="WP_011584552.1">
    <property type="nucleotide sequence ID" value="NC_008255.1"/>
</dbReference>
<keyword evidence="2" id="KW-0624">Polysaccharide degradation</keyword>
<dbReference type="Gene3D" id="2.160.20.10">
    <property type="entry name" value="Single-stranded right-handed beta-helix, Pectin lyase-like"/>
    <property type="match status" value="1"/>
</dbReference>
<protein>
    <submittedName>
        <fullName evidence="6">CHU large protein candidate pectate lyase, polysaccharide lyase family 1 protein</fullName>
        <ecNumber evidence="6">3.2.1.-</ecNumber>
    </submittedName>
</protein>
<dbReference type="EC" id="3.2.1.-" evidence="6"/>
<keyword evidence="7" id="KW-1185">Reference proteome</keyword>
<dbReference type="KEGG" id="chu:CHU_1162"/>
<comment type="similarity">
    <text evidence="2">Belongs to the polysaccharide lyase 1 family.</text>
</comment>
<feature type="domain" description="PKD/Chitinase" evidence="4">
    <location>
        <begin position="595"/>
        <end position="667"/>
    </location>
</feature>
<dbReference type="EMBL" id="CP000383">
    <property type="protein sequence ID" value="ABG58437.1"/>
    <property type="molecule type" value="Genomic_DNA"/>
</dbReference>
<accession>A0A6N4SQ18</accession>
<dbReference type="Pfam" id="PF17957">
    <property type="entry name" value="Big_7"/>
    <property type="match status" value="1"/>
</dbReference>
<feature type="domain" description="PKD/Chitinase" evidence="4">
    <location>
        <begin position="356"/>
        <end position="443"/>
    </location>
</feature>
<dbReference type="InterPro" id="IPR035986">
    <property type="entry name" value="PKD_dom_sf"/>
</dbReference>
<keyword evidence="2" id="KW-0119">Carbohydrate metabolism</keyword>
<evidence type="ECO:0000313" key="7">
    <source>
        <dbReference type="Proteomes" id="UP000001822"/>
    </source>
</evidence>
<evidence type="ECO:0000256" key="2">
    <source>
        <dbReference type="RuleBase" id="RU361173"/>
    </source>
</evidence>
<dbReference type="GO" id="GO:0030570">
    <property type="term" value="F:pectate lyase activity"/>
    <property type="evidence" value="ECO:0007669"/>
    <property type="project" value="InterPro"/>
</dbReference>
<dbReference type="InterPro" id="IPR045032">
    <property type="entry name" value="PEL"/>
</dbReference>
<dbReference type="InterPro" id="IPR044023">
    <property type="entry name" value="Ig_7"/>
</dbReference>
<name>A0A6N4SQ18_CYTH3</name>
<dbReference type="Pfam" id="PF00544">
    <property type="entry name" value="Pectate_lyase_4"/>
    <property type="match status" value="1"/>
</dbReference>
<sequence>MKHVYLVLFSILSIVFVQAQDKCAPVGWATQNGGVTGGGSATPTVVTTYAALKTALTSTSVKVVHVSGTITFPTNGRITIQDTDGKTIIGLAGSRMISVDKTKDGSGIMYIKRSKNFIMRNLTFEGPGAYDTDGNDNLTIDACTNFWVDHCDFQDGMDGNFDIKNASDYISVTWCKFSYIKAPIPNGPGGSDDHRYTNLIGSSDGATGDAGKLRVTFQYCWWGQGCVERMPRVRFGKIHLANNLYNSTVSNNVIRAGYKADLLIESNVFIGVNKPIDLFENDFTAVTARNNIFTNTSGNTAGSGTSFTPPYTLTVAPANTVQALVTNTACGSGATLDSPTQCGCGTTPVNNNPTATLSAPANGASGCIGTAITLTASAQDSDGTIQKVDFYNGTALLGSDNTSPYSITYTPTAAGTLSIKATATDNAGGTGTSATNTVTVSALPTASVSSSTTNLCPSGSVVLTATTGASYKWFRGTEQVGTAATYTAAEAGAYTVEVTNAAGCKATSAARTLTGTLQATPTITASATSFCAGGSAVLTASSGASYKWYRGTAPVGTAASLTVTEAGAYTVEVTNASGCKATSAVTQIAVNTATIPTVTASSTSFCAGGSAVLTASSGASYKWYRGTAPVGTAASLTVTEAGAYTVEVTNASGCKATSAVTQIAVNTATIPTVTASSTSFCAGGSAVLTASSGASYKWYRGTAPVGTAASLTVTEAGAYTVEVTNASGCKATSAVTQIGVNTATIPTVTASSTSFCTGGSAVLTASSGASYKWYRGTVPVGTAASLTVTEAGAYTVEVTNASGCKAASSVTQINTTQQTVWYADADNDGKGDAASTLLSCTKPQGYVSVSGDACPADPGKTAAGNCGCGNTEASCLDCSGTPNGTAFYDNCSICVGGNTEKTACVTTATINGTNTNIKVVPQPFDVHTSISIENLGMIQSITIINSAGTVVETTQQINAPYITVGESLASGLYTVLIHVEQGVYTTKIVKK</sequence>
<dbReference type="InterPro" id="IPR026444">
    <property type="entry name" value="Secre_tail"/>
</dbReference>
<proteinExistence type="inferred from homology"/>
<gene>
    <name evidence="6" type="ordered locus">CHU_1162</name>
</gene>
<keyword evidence="6" id="KW-0378">Hydrolase</keyword>
<keyword evidence="6" id="KW-0326">Glycosidase</keyword>
<dbReference type="PANTHER" id="PTHR31683">
    <property type="entry name" value="PECTATE LYASE 18-RELATED"/>
    <property type="match status" value="1"/>
</dbReference>
<feature type="domain" description="PKD/Chitinase" evidence="4">
    <location>
        <begin position="745"/>
        <end position="816"/>
    </location>
</feature>
<dbReference type="Gene3D" id="2.60.40.10">
    <property type="entry name" value="Immunoglobulins"/>
    <property type="match status" value="6"/>
</dbReference>
<dbReference type="NCBIfam" id="TIGR04183">
    <property type="entry name" value="Por_Secre_tail"/>
    <property type="match status" value="1"/>
</dbReference>
<evidence type="ECO:0000259" key="4">
    <source>
        <dbReference type="SMART" id="SM00089"/>
    </source>
</evidence>
<feature type="domain" description="PKD/Chitinase" evidence="4">
    <location>
        <begin position="520"/>
        <end position="592"/>
    </location>
</feature>
<evidence type="ECO:0000259" key="5">
    <source>
        <dbReference type="SMART" id="SM00656"/>
    </source>
</evidence>
<dbReference type="SUPFAM" id="SSF51126">
    <property type="entry name" value="Pectin lyase-like"/>
    <property type="match status" value="1"/>
</dbReference>
<dbReference type="Pfam" id="PF19081">
    <property type="entry name" value="Ig_7"/>
    <property type="match status" value="3"/>
</dbReference>
<dbReference type="InterPro" id="IPR002022">
    <property type="entry name" value="Pec_lyase"/>
</dbReference>
<evidence type="ECO:0000313" key="6">
    <source>
        <dbReference type="EMBL" id="ABG58437.1"/>
    </source>
</evidence>
<dbReference type="Proteomes" id="UP000001822">
    <property type="component" value="Chromosome"/>
</dbReference>
<evidence type="ECO:0000256" key="1">
    <source>
        <dbReference type="ARBA" id="ARBA00023239"/>
    </source>
</evidence>
<dbReference type="InterPro" id="IPR022409">
    <property type="entry name" value="PKD/Chitinase_dom"/>
</dbReference>
<dbReference type="SMART" id="SM00089">
    <property type="entry name" value="PKD"/>
    <property type="match status" value="5"/>
</dbReference>
<dbReference type="PANTHER" id="PTHR31683:SF18">
    <property type="entry name" value="PECTATE LYASE 21-RELATED"/>
    <property type="match status" value="1"/>
</dbReference>
<dbReference type="GO" id="GO:0000272">
    <property type="term" value="P:polysaccharide catabolic process"/>
    <property type="evidence" value="ECO:0007669"/>
    <property type="project" value="UniProtKB-KW"/>
</dbReference>
<dbReference type="OrthoDB" id="904877at2"/>
<feature type="domain" description="PKD/Chitinase" evidence="4">
    <location>
        <begin position="670"/>
        <end position="742"/>
    </location>
</feature>
<feature type="signal peptide" evidence="3">
    <location>
        <begin position="1"/>
        <end position="19"/>
    </location>
</feature>